<evidence type="ECO:0000256" key="11">
    <source>
        <dbReference type="RuleBase" id="RU361157"/>
    </source>
</evidence>
<keyword evidence="8 11" id="KW-1133">Transmembrane helix</keyword>
<dbReference type="EMBL" id="JACCEM010000001">
    <property type="protein sequence ID" value="NYT47751.1"/>
    <property type="molecule type" value="Genomic_DNA"/>
</dbReference>
<accession>A0A853FYP2</accession>
<feature type="transmembrane region" description="Helical" evidence="11">
    <location>
        <begin position="92"/>
        <end position="118"/>
    </location>
</feature>
<sequence>MTWREVLGRYRGSAGGLVWSLLTPILMLSVYTAVFSGIFQARWSQESSSPLDYALQLFVGLIIHGLAAECLNRSPGLMVGNVSYVKRVVFPLETLPVVNLLSAVFHFLISLAVLLVFYFAVHRHLHATAFWLPVVVAPYVVMLAGVGWFLAGLGVYLRDIAQLTGLLTMILMFLSPVFYPASALPAKFQTIFQLNPLTIIIEQGRAVLLDGKAPDLLSLSIYMVAALVVAFFGYRSFQVMKKGFADVL</sequence>
<feature type="transmembrane region" description="Helical" evidence="11">
    <location>
        <begin position="216"/>
        <end position="234"/>
    </location>
</feature>
<keyword evidence="6 11" id="KW-0812">Transmembrane</keyword>
<keyword evidence="3 11" id="KW-0813">Transport</keyword>
<evidence type="ECO:0000256" key="3">
    <source>
        <dbReference type="ARBA" id="ARBA00022448"/>
    </source>
</evidence>
<evidence type="ECO:0000313" key="14">
    <source>
        <dbReference type="Proteomes" id="UP000559809"/>
    </source>
</evidence>
<dbReference type="Pfam" id="PF01061">
    <property type="entry name" value="ABC2_membrane"/>
    <property type="match status" value="1"/>
</dbReference>
<keyword evidence="7" id="KW-0972">Capsule biogenesis/degradation</keyword>
<dbReference type="PIRSF" id="PIRSF006648">
    <property type="entry name" value="DrrB"/>
    <property type="match status" value="1"/>
</dbReference>
<keyword evidence="4 11" id="KW-1003">Cell membrane</keyword>
<evidence type="ECO:0000313" key="13">
    <source>
        <dbReference type="EMBL" id="NYT47751.1"/>
    </source>
</evidence>
<dbReference type="InterPro" id="IPR047817">
    <property type="entry name" value="ABC2_TM_bact-type"/>
</dbReference>
<protein>
    <recommendedName>
        <fullName evidence="11">Transport permease protein</fullName>
    </recommendedName>
</protein>
<dbReference type="GO" id="GO:0043190">
    <property type="term" value="C:ATP-binding cassette (ABC) transporter complex"/>
    <property type="evidence" value="ECO:0007669"/>
    <property type="project" value="InterPro"/>
</dbReference>
<feature type="transmembrane region" description="Helical" evidence="11">
    <location>
        <begin position="160"/>
        <end position="179"/>
    </location>
</feature>
<evidence type="ECO:0000256" key="10">
    <source>
        <dbReference type="ARBA" id="ARBA00023136"/>
    </source>
</evidence>
<evidence type="ECO:0000256" key="7">
    <source>
        <dbReference type="ARBA" id="ARBA00022903"/>
    </source>
</evidence>
<dbReference type="PROSITE" id="PS51012">
    <property type="entry name" value="ABC_TM2"/>
    <property type="match status" value="1"/>
</dbReference>
<evidence type="ECO:0000256" key="8">
    <source>
        <dbReference type="ARBA" id="ARBA00022989"/>
    </source>
</evidence>
<keyword evidence="10 11" id="KW-0472">Membrane</keyword>
<feature type="domain" description="ABC transmembrane type-2" evidence="12">
    <location>
        <begin position="15"/>
        <end position="240"/>
    </location>
</feature>
<keyword evidence="9" id="KW-0625">Polysaccharide transport</keyword>
<evidence type="ECO:0000259" key="12">
    <source>
        <dbReference type="PROSITE" id="PS51012"/>
    </source>
</evidence>
<dbReference type="Proteomes" id="UP000559809">
    <property type="component" value="Unassembled WGS sequence"/>
</dbReference>
<dbReference type="InterPro" id="IPR013525">
    <property type="entry name" value="ABC2_TM"/>
</dbReference>
<comment type="caution">
    <text evidence="13">The sequence shown here is derived from an EMBL/GenBank/DDBJ whole genome shotgun (WGS) entry which is preliminary data.</text>
</comment>
<evidence type="ECO:0000256" key="2">
    <source>
        <dbReference type="ARBA" id="ARBA00007783"/>
    </source>
</evidence>
<dbReference type="AlphaFoldDB" id="A0A853FYP2"/>
<name>A0A853FYP2_9BURK</name>
<dbReference type="InterPro" id="IPR000412">
    <property type="entry name" value="ABC_2_transport"/>
</dbReference>
<dbReference type="PANTHER" id="PTHR30413:SF10">
    <property type="entry name" value="CAPSULE POLYSACCHARIDE EXPORT INNER-MEMBRANE PROTEIN CTRC"/>
    <property type="match status" value="1"/>
</dbReference>
<evidence type="ECO:0000256" key="4">
    <source>
        <dbReference type="ARBA" id="ARBA00022475"/>
    </source>
</evidence>
<evidence type="ECO:0000256" key="9">
    <source>
        <dbReference type="ARBA" id="ARBA00023047"/>
    </source>
</evidence>
<organism evidence="13 14">
    <name type="scientific">Parapusillimonas granuli</name>
    <dbReference type="NCBI Taxonomy" id="380911"/>
    <lineage>
        <taxon>Bacteria</taxon>
        <taxon>Pseudomonadati</taxon>
        <taxon>Pseudomonadota</taxon>
        <taxon>Betaproteobacteria</taxon>
        <taxon>Burkholderiales</taxon>
        <taxon>Alcaligenaceae</taxon>
        <taxon>Parapusillimonas</taxon>
    </lineage>
</organism>
<comment type="subcellular location">
    <subcellularLocation>
        <location evidence="11">Cell inner membrane</location>
        <topology evidence="11">Multi-pass membrane protein</topology>
    </subcellularLocation>
    <subcellularLocation>
        <location evidence="1">Cell membrane</location>
        <topology evidence="1">Multi-pass membrane protein</topology>
    </subcellularLocation>
</comment>
<keyword evidence="14" id="KW-1185">Reference proteome</keyword>
<evidence type="ECO:0000256" key="5">
    <source>
        <dbReference type="ARBA" id="ARBA00022597"/>
    </source>
</evidence>
<dbReference type="GO" id="GO:0140359">
    <property type="term" value="F:ABC-type transporter activity"/>
    <property type="evidence" value="ECO:0007669"/>
    <property type="project" value="InterPro"/>
</dbReference>
<reference evidence="13 14" key="1">
    <citation type="submission" date="2020-07" db="EMBL/GenBank/DDBJ databases">
        <title>Taxonomic revisions and descriptions of new bacterial species based on genomic comparisons in the high-G+C-content subgroup of the family Alcaligenaceae.</title>
        <authorList>
            <person name="Szabo A."/>
            <person name="Felfoldi T."/>
        </authorList>
    </citation>
    <scope>NUCLEOTIDE SEQUENCE [LARGE SCALE GENOMIC DNA]</scope>
    <source>
        <strain evidence="13 14">LMG 24012</strain>
    </source>
</reference>
<evidence type="ECO:0000256" key="1">
    <source>
        <dbReference type="ARBA" id="ARBA00004651"/>
    </source>
</evidence>
<evidence type="ECO:0000256" key="6">
    <source>
        <dbReference type="ARBA" id="ARBA00022692"/>
    </source>
</evidence>
<feature type="transmembrane region" description="Helical" evidence="11">
    <location>
        <begin position="130"/>
        <end position="153"/>
    </location>
</feature>
<proteinExistence type="inferred from homology"/>
<feature type="transmembrane region" description="Helical" evidence="11">
    <location>
        <begin position="21"/>
        <end position="41"/>
    </location>
</feature>
<comment type="similarity">
    <text evidence="2 11">Belongs to the ABC-2 integral membrane protein family.</text>
</comment>
<dbReference type="PANTHER" id="PTHR30413">
    <property type="entry name" value="INNER MEMBRANE TRANSPORT PERMEASE"/>
    <property type="match status" value="1"/>
</dbReference>
<dbReference type="PRINTS" id="PR00164">
    <property type="entry name" value="ABC2TRNSPORT"/>
</dbReference>
<keyword evidence="5" id="KW-0762">Sugar transport</keyword>
<dbReference type="GO" id="GO:0015920">
    <property type="term" value="P:lipopolysaccharide transport"/>
    <property type="evidence" value="ECO:0007669"/>
    <property type="project" value="TreeGrafter"/>
</dbReference>
<feature type="transmembrane region" description="Helical" evidence="11">
    <location>
        <begin position="53"/>
        <end position="71"/>
    </location>
</feature>
<gene>
    <name evidence="13" type="ORF">H0A72_00350</name>
</gene>
<dbReference type="GO" id="GO:0015774">
    <property type="term" value="P:polysaccharide transport"/>
    <property type="evidence" value="ECO:0007669"/>
    <property type="project" value="UniProtKB-KW"/>
</dbReference>